<dbReference type="EC" id="1.1.1.-" evidence="3"/>
<accession>A0A0F0KQL4</accession>
<comment type="caution">
    <text evidence="3">The sequence shown here is derived from an EMBL/GenBank/DDBJ whole genome shotgun (WGS) entry which is preliminary data.</text>
</comment>
<dbReference type="PRINTS" id="PR00081">
    <property type="entry name" value="GDHRDH"/>
</dbReference>
<evidence type="ECO:0000313" key="3">
    <source>
        <dbReference type="EMBL" id="KJL22739.1"/>
    </source>
</evidence>
<dbReference type="CDD" id="cd05233">
    <property type="entry name" value="SDR_c"/>
    <property type="match status" value="1"/>
</dbReference>
<evidence type="ECO:0000313" key="4">
    <source>
        <dbReference type="Proteomes" id="UP000033448"/>
    </source>
</evidence>
<dbReference type="Proteomes" id="UP000033448">
    <property type="component" value="Unassembled WGS sequence"/>
</dbReference>
<comment type="similarity">
    <text evidence="1">Belongs to the short-chain dehydrogenases/reductases (SDR) family.</text>
</comment>
<dbReference type="EMBL" id="JYIT01000078">
    <property type="protein sequence ID" value="KJL22739.1"/>
    <property type="molecule type" value="Genomic_DNA"/>
</dbReference>
<reference evidence="3 4" key="1">
    <citation type="submission" date="2015-02" db="EMBL/GenBank/DDBJ databases">
        <title>Draft genome sequences of ten Microbacterium spp. with emphasis on heavy metal contaminated environments.</title>
        <authorList>
            <person name="Corretto E."/>
        </authorList>
    </citation>
    <scope>NUCLEOTIDE SEQUENCE [LARGE SCALE GENOMIC DNA]</scope>
    <source>
        <strain evidence="3 4">DSM 23848</strain>
    </source>
</reference>
<dbReference type="InterPro" id="IPR002347">
    <property type="entry name" value="SDR_fam"/>
</dbReference>
<dbReference type="PANTHER" id="PTHR24321">
    <property type="entry name" value="DEHYDROGENASES, SHORT CHAIN"/>
    <property type="match status" value="1"/>
</dbReference>
<dbReference type="AlphaFoldDB" id="A0A0F0KQL4"/>
<dbReference type="SUPFAM" id="SSF51735">
    <property type="entry name" value="NAD(P)-binding Rossmann-fold domains"/>
    <property type="match status" value="1"/>
</dbReference>
<protein>
    <submittedName>
        <fullName evidence="3">Levodione reductase</fullName>
        <ecNumber evidence="3">1.1.1.-</ecNumber>
    </submittedName>
</protein>
<gene>
    <name evidence="3" type="primary">lvr_1</name>
    <name evidence="3" type="ORF">RL72_02130</name>
</gene>
<dbReference type="GO" id="GO:0016491">
    <property type="term" value="F:oxidoreductase activity"/>
    <property type="evidence" value="ECO:0007669"/>
    <property type="project" value="UniProtKB-KW"/>
</dbReference>
<dbReference type="PATRIC" id="fig|582680.7.peg.2179"/>
<dbReference type="InterPro" id="IPR036291">
    <property type="entry name" value="NAD(P)-bd_dom_sf"/>
</dbReference>
<proteinExistence type="inferred from homology"/>
<name>A0A0F0KQL4_9MICO</name>
<dbReference type="OrthoDB" id="517007at2"/>
<dbReference type="InterPro" id="IPR020904">
    <property type="entry name" value="Sc_DH/Rdtase_CS"/>
</dbReference>
<dbReference type="PRINTS" id="PR00080">
    <property type="entry name" value="SDRFAMILY"/>
</dbReference>
<keyword evidence="4" id="KW-1185">Reference proteome</keyword>
<evidence type="ECO:0000256" key="2">
    <source>
        <dbReference type="ARBA" id="ARBA00023002"/>
    </source>
</evidence>
<dbReference type="PANTHER" id="PTHR24321:SF8">
    <property type="entry name" value="ESTRADIOL 17-BETA-DEHYDROGENASE 8-RELATED"/>
    <property type="match status" value="1"/>
</dbReference>
<sequence length="241" mass="24357">MSTALIVGANGAIGSATARRLAAEGHRLLLVARRREPLDALASGLRDGGTDVATGAFDAAEHDALARFLHLEARDGIQVAVNNLGVAHLPRPLTAIGDTELMQVLAVDLLGLARCLRAELAAISEGGAVVNVSSTAGIGGAPGMSAYAAAKHGVVGLTRTTALDEAARGVRVNAVAPGPIASGNVLGQPQEVRERIGRVVPLQRMGRPEEVAEAIAWLASPAASFVTGVVLPVDGGKTAAA</sequence>
<dbReference type="Pfam" id="PF13561">
    <property type="entry name" value="adh_short_C2"/>
    <property type="match status" value="1"/>
</dbReference>
<dbReference type="PROSITE" id="PS00061">
    <property type="entry name" value="ADH_SHORT"/>
    <property type="match status" value="1"/>
</dbReference>
<evidence type="ECO:0000256" key="1">
    <source>
        <dbReference type="ARBA" id="ARBA00006484"/>
    </source>
</evidence>
<keyword evidence="2 3" id="KW-0560">Oxidoreductase</keyword>
<organism evidence="3 4">
    <name type="scientific">Microbacterium azadirachtae</name>
    <dbReference type="NCBI Taxonomy" id="582680"/>
    <lineage>
        <taxon>Bacteria</taxon>
        <taxon>Bacillati</taxon>
        <taxon>Actinomycetota</taxon>
        <taxon>Actinomycetes</taxon>
        <taxon>Micrococcales</taxon>
        <taxon>Microbacteriaceae</taxon>
        <taxon>Microbacterium</taxon>
    </lineage>
</organism>
<dbReference type="RefSeq" id="WP_045250819.1">
    <property type="nucleotide sequence ID" value="NZ_JYIT01000078.1"/>
</dbReference>
<dbReference type="Gene3D" id="3.40.50.720">
    <property type="entry name" value="NAD(P)-binding Rossmann-like Domain"/>
    <property type="match status" value="1"/>
</dbReference>